<evidence type="ECO:0000313" key="2">
    <source>
        <dbReference type="Proteomes" id="UP001455088"/>
    </source>
</evidence>
<gene>
    <name evidence="1" type="ORF">AAE039_05535</name>
</gene>
<name>A0ABU9JJK8_9GAMM</name>
<reference evidence="1 2" key="1">
    <citation type="submission" date="2024-04" db="EMBL/GenBank/DDBJ databases">
        <title>Bacterial endophytes with biocontrol capabilities against important plant pathogens.</title>
        <authorList>
            <person name="Alayande K.A."/>
        </authorList>
    </citation>
    <scope>NUCLEOTIDE SEQUENCE [LARGE SCALE GENOMIC DNA]</scope>
    <source>
        <strain evidence="1 2">KV22</strain>
    </source>
</reference>
<evidence type="ECO:0008006" key="3">
    <source>
        <dbReference type="Google" id="ProtNLM"/>
    </source>
</evidence>
<dbReference type="RefSeq" id="WP_157267277.1">
    <property type="nucleotide sequence ID" value="NZ_JBBYHY010000002.1"/>
</dbReference>
<accession>A0ABU9JJK8</accession>
<evidence type="ECO:0000313" key="1">
    <source>
        <dbReference type="EMBL" id="MEL3953018.1"/>
    </source>
</evidence>
<dbReference type="EMBL" id="JBBYHY010000002">
    <property type="protein sequence ID" value="MEL3953018.1"/>
    <property type="molecule type" value="Genomic_DNA"/>
</dbReference>
<organism evidence="1 2">
    <name type="scientific">Stenotrophomonas bentonitica</name>
    <dbReference type="NCBI Taxonomy" id="1450134"/>
    <lineage>
        <taxon>Bacteria</taxon>
        <taxon>Pseudomonadati</taxon>
        <taxon>Pseudomonadota</taxon>
        <taxon>Gammaproteobacteria</taxon>
        <taxon>Lysobacterales</taxon>
        <taxon>Lysobacteraceae</taxon>
        <taxon>Stenotrophomonas</taxon>
    </lineage>
</organism>
<dbReference type="Proteomes" id="UP001455088">
    <property type="component" value="Unassembled WGS sequence"/>
</dbReference>
<sequence>MPDAMPSPITRRHLQRLRQMYRSAGWPCQDVLEVELLAAGLLERRTTPDGCETLRVTDAGIAALSAATAGHRAALSAHETLLRRVALDQQRAGRIAWRGLALRVPLPVAEDSEPNQPPTPANRAQAAIKWEANVEDADIAATPAVRWHMACPDLFSVSLTSVEAYLDPVVHEIKVSRADLLADLKRPHKRAAYLAMGGACWYVLGLDARGRAIGSADDVPPECGVMVATGDRCLVLRAAPRRPVERLPFATWMALARATPLAGRDDDDAQSVLRESD</sequence>
<keyword evidence="2" id="KW-1185">Reference proteome</keyword>
<proteinExistence type="predicted"/>
<protein>
    <recommendedName>
        <fullName evidence="3">WYL domain-containing protein</fullName>
    </recommendedName>
</protein>
<comment type="caution">
    <text evidence="1">The sequence shown here is derived from an EMBL/GenBank/DDBJ whole genome shotgun (WGS) entry which is preliminary data.</text>
</comment>